<name>A0A834JYX4_VESVU</name>
<evidence type="ECO:0000313" key="3">
    <source>
        <dbReference type="Proteomes" id="UP000614350"/>
    </source>
</evidence>
<proteinExistence type="predicted"/>
<gene>
    <name evidence="2" type="ORF">HZH66_007562</name>
</gene>
<keyword evidence="3" id="KW-1185">Reference proteome</keyword>
<keyword evidence="1" id="KW-0812">Transmembrane</keyword>
<protein>
    <submittedName>
        <fullName evidence="2">Uncharacterized protein</fullName>
    </submittedName>
</protein>
<dbReference type="AlphaFoldDB" id="A0A834JYX4"/>
<comment type="caution">
    <text evidence="2">The sequence shown here is derived from an EMBL/GenBank/DDBJ whole genome shotgun (WGS) entry which is preliminary data.</text>
</comment>
<reference evidence="2" key="1">
    <citation type="journal article" date="2020" name="G3 (Bethesda)">
        <title>High-Quality Assemblies for Three Invasive Social Wasps from the &lt;i&gt;Vespula&lt;/i&gt; Genus.</title>
        <authorList>
            <person name="Harrop T.W.R."/>
            <person name="Guhlin J."/>
            <person name="McLaughlin G.M."/>
            <person name="Permina E."/>
            <person name="Stockwell P."/>
            <person name="Gilligan J."/>
            <person name="Le Lec M.F."/>
            <person name="Gruber M.A.M."/>
            <person name="Quinn O."/>
            <person name="Lovegrove M."/>
            <person name="Duncan E.J."/>
            <person name="Remnant E.J."/>
            <person name="Van Eeckhoven J."/>
            <person name="Graham B."/>
            <person name="Knapp R.A."/>
            <person name="Langford K.W."/>
            <person name="Kronenberg Z."/>
            <person name="Press M.O."/>
            <person name="Eacker S.M."/>
            <person name="Wilson-Rankin E.E."/>
            <person name="Purcell J."/>
            <person name="Lester P.J."/>
            <person name="Dearden P.K."/>
        </authorList>
    </citation>
    <scope>NUCLEOTIDE SEQUENCE</scope>
    <source>
        <strain evidence="2">Marl-1</strain>
    </source>
</reference>
<dbReference type="Proteomes" id="UP000614350">
    <property type="component" value="Unassembled WGS sequence"/>
</dbReference>
<evidence type="ECO:0000313" key="2">
    <source>
        <dbReference type="EMBL" id="KAF7396700.1"/>
    </source>
</evidence>
<accession>A0A834JYX4</accession>
<evidence type="ECO:0000256" key="1">
    <source>
        <dbReference type="SAM" id="Phobius"/>
    </source>
</evidence>
<dbReference type="EMBL" id="JACSEA010000007">
    <property type="protein sequence ID" value="KAF7396700.1"/>
    <property type="molecule type" value="Genomic_DNA"/>
</dbReference>
<keyword evidence="1" id="KW-0472">Membrane</keyword>
<sequence>MDSIKLLEVHRNAKIRDQVFKARLLENVEERDSLQGSPSEFGRDVKVPVEYRVGCKVGGVVSIRDKDEIGAFLSTQVIRPPYDLAPLAYLFDELFFSVPRMRISLQCPSLELNYNGRRVSRKEQRTAVTAVAVAVAIAVAIAVAAMAAATTTLCALINRLRYRKTYFRR</sequence>
<keyword evidence="1" id="KW-1133">Transmembrane helix</keyword>
<organism evidence="2 3">
    <name type="scientific">Vespula vulgaris</name>
    <name type="common">Yellow jacket</name>
    <name type="synonym">Wasp</name>
    <dbReference type="NCBI Taxonomy" id="7454"/>
    <lineage>
        <taxon>Eukaryota</taxon>
        <taxon>Metazoa</taxon>
        <taxon>Ecdysozoa</taxon>
        <taxon>Arthropoda</taxon>
        <taxon>Hexapoda</taxon>
        <taxon>Insecta</taxon>
        <taxon>Pterygota</taxon>
        <taxon>Neoptera</taxon>
        <taxon>Endopterygota</taxon>
        <taxon>Hymenoptera</taxon>
        <taxon>Apocrita</taxon>
        <taxon>Aculeata</taxon>
        <taxon>Vespoidea</taxon>
        <taxon>Vespidae</taxon>
        <taxon>Vespinae</taxon>
        <taxon>Vespula</taxon>
    </lineage>
</organism>
<feature type="transmembrane region" description="Helical" evidence="1">
    <location>
        <begin position="127"/>
        <end position="160"/>
    </location>
</feature>